<dbReference type="AlphaFoldDB" id="A0AA40CUX6"/>
<evidence type="ECO:0000313" key="3">
    <source>
        <dbReference type="Proteomes" id="UP001174936"/>
    </source>
</evidence>
<protein>
    <submittedName>
        <fullName evidence="2">Uncharacterized protein</fullName>
    </submittedName>
</protein>
<dbReference type="EMBL" id="JAULSV010000002">
    <property type="protein sequence ID" value="KAK0652401.1"/>
    <property type="molecule type" value="Genomic_DNA"/>
</dbReference>
<dbReference type="Proteomes" id="UP001174936">
    <property type="component" value="Unassembled WGS sequence"/>
</dbReference>
<sequence>MPALAPPCMQVSHSPSGSLSVVGSSCLICYTPEQPGAADTPERSITSSATGRFLCTSPLYAPGSTAPLRREGSLLTHAFRRQPETNRHPSARPSPRCSASSPPTPTPPPSHTSPPQHLSPVRTLPARRAPHRRGPFPLQLDPRLTSAPSKVASRTGRRREALRIETLRRGGAHPARQGAQDFASGSRWRCPGLEITASDISCPCSVLLCLCR</sequence>
<feature type="compositionally biased region" description="Pro residues" evidence="1">
    <location>
        <begin position="102"/>
        <end position="112"/>
    </location>
</feature>
<accession>A0AA40CUX6</accession>
<feature type="region of interest" description="Disordered" evidence="1">
    <location>
        <begin position="79"/>
        <end position="157"/>
    </location>
</feature>
<feature type="compositionally biased region" description="Low complexity" evidence="1">
    <location>
        <begin position="91"/>
        <end position="101"/>
    </location>
</feature>
<comment type="caution">
    <text evidence="2">The sequence shown here is derived from an EMBL/GenBank/DDBJ whole genome shotgun (WGS) entry which is preliminary data.</text>
</comment>
<evidence type="ECO:0000313" key="2">
    <source>
        <dbReference type="EMBL" id="KAK0652401.1"/>
    </source>
</evidence>
<proteinExistence type="predicted"/>
<name>A0AA40CUX6_9PEZI</name>
<gene>
    <name evidence="2" type="ORF">B0T16DRAFT_406120</name>
</gene>
<organism evidence="2 3">
    <name type="scientific">Cercophora newfieldiana</name>
    <dbReference type="NCBI Taxonomy" id="92897"/>
    <lineage>
        <taxon>Eukaryota</taxon>
        <taxon>Fungi</taxon>
        <taxon>Dikarya</taxon>
        <taxon>Ascomycota</taxon>
        <taxon>Pezizomycotina</taxon>
        <taxon>Sordariomycetes</taxon>
        <taxon>Sordariomycetidae</taxon>
        <taxon>Sordariales</taxon>
        <taxon>Lasiosphaeriaceae</taxon>
        <taxon>Cercophora</taxon>
    </lineage>
</organism>
<reference evidence="2" key="1">
    <citation type="submission" date="2023-06" db="EMBL/GenBank/DDBJ databases">
        <title>Genome-scale phylogeny and comparative genomics of the fungal order Sordariales.</title>
        <authorList>
            <consortium name="Lawrence Berkeley National Laboratory"/>
            <person name="Hensen N."/>
            <person name="Bonometti L."/>
            <person name="Westerberg I."/>
            <person name="Brannstrom I.O."/>
            <person name="Guillou S."/>
            <person name="Cros-Aarteil S."/>
            <person name="Calhoun S."/>
            <person name="Haridas S."/>
            <person name="Kuo A."/>
            <person name="Mondo S."/>
            <person name="Pangilinan J."/>
            <person name="Riley R."/>
            <person name="Labutti K."/>
            <person name="Andreopoulos B."/>
            <person name="Lipzen A."/>
            <person name="Chen C."/>
            <person name="Yanf M."/>
            <person name="Daum C."/>
            <person name="Ng V."/>
            <person name="Clum A."/>
            <person name="Steindorff A."/>
            <person name="Ohm R."/>
            <person name="Martin F."/>
            <person name="Silar P."/>
            <person name="Natvig D."/>
            <person name="Lalanne C."/>
            <person name="Gautier V."/>
            <person name="Ament-Velasquez S.L."/>
            <person name="Kruys A."/>
            <person name="Hutchinson M.I."/>
            <person name="Powell A.J."/>
            <person name="Barry K."/>
            <person name="Miller A.N."/>
            <person name="Grigoriev I.V."/>
            <person name="Debuchy R."/>
            <person name="Gladieux P."/>
            <person name="Thoren M.H."/>
            <person name="Johannesson H."/>
        </authorList>
    </citation>
    <scope>NUCLEOTIDE SEQUENCE</scope>
    <source>
        <strain evidence="2">SMH2532-1</strain>
    </source>
</reference>
<evidence type="ECO:0000256" key="1">
    <source>
        <dbReference type="SAM" id="MobiDB-lite"/>
    </source>
</evidence>
<keyword evidence="3" id="KW-1185">Reference proteome</keyword>